<dbReference type="AlphaFoldDB" id="A0A6A6KP37"/>
<feature type="region of interest" description="Disordered" evidence="1">
    <location>
        <begin position="167"/>
        <end position="214"/>
    </location>
</feature>
<feature type="compositionally biased region" description="Basic residues" evidence="1">
    <location>
        <begin position="250"/>
        <end position="261"/>
    </location>
</feature>
<dbReference type="GO" id="GO:0009507">
    <property type="term" value="C:chloroplast"/>
    <property type="evidence" value="ECO:0007669"/>
    <property type="project" value="TreeGrafter"/>
</dbReference>
<gene>
    <name evidence="3" type="ORF">GH714_015307</name>
</gene>
<feature type="region of interest" description="Disordered" evidence="1">
    <location>
        <begin position="234"/>
        <end position="261"/>
    </location>
</feature>
<evidence type="ECO:0000256" key="2">
    <source>
        <dbReference type="SAM" id="SignalP"/>
    </source>
</evidence>
<evidence type="ECO:0000313" key="4">
    <source>
        <dbReference type="Proteomes" id="UP000467840"/>
    </source>
</evidence>
<keyword evidence="2" id="KW-0732">Signal</keyword>
<name>A0A6A6KP37_HEVBR</name>
<protein>
    <recommendedName>
        <fullName evidence="5">AB hydrolase-1 domain-containing protein</fullName>
    </recommendedName>
</protein>
<feature type="signal peptide" evidence="2">
    <location>
        <begin position="1"/>
        <end position="28"/>
    </location>
</feature>
<feature type="chain" id="PRO_5025440156" description="AB hydrolase-1 domain-containing protein" evidence="2">
    <location>
        <begin position="29"/>
        <end position="287"/>
    </location>
</feature>
<evidence type="ECO:0000313" key="3">
    <source>
        <dbReference type="EMBL" id="KAF2290750.1"/>
    </source>
</evidence>
<accession>A0A6A6KP37</accession>
<dbReference type="EMBL" id="JAAGAX010000015">
    <property type="protein sequence ID" value="KAF2290750.1"/>
    <property type="molecule type" value="Genomic_DNA"/>
</dbReference>
<proteinExistence type="predicted"/>
<reference evidence="3 4" key="1">
    <citation type="journal article" date="2020" name="Mol. Plant">
        <title>The Chromosome-Based Rubber Tree Genome Provides New Insights into Spurge Genome Evolution and Rubber Biosynthesis.</title>
        <authorList>
            <person name="Liu J."/>
            <person name="Shi C."/>
            <person name="Shi C.C."/>
            <person name="Li W."/>
            <person name="Zhang Q.J."/>
            <person name="Zhang Y."/>
            <person name="Li K."/>
            <person name="Lu H.F."/>
            <person name="Shi C."/>
            <person name="Zhu S.T."/>
            <person name="Xiao Z.Y."/>
            <person name="Nan H."/>
            <person name="Yue Y."/>
            <person name="Zhu X.G."/>
            <person name="Wu Y."/>
            <person name="Hong X.N."/>
            <person name="Fan G.Y."/>
            <person name="Tong Y."/>
            <person name="Zhang D."/>
            <person name="Mao C.L."/>
            <person name="Liu Y.L."/>
            <person name="Hao S.J."/>
            <person name="Liu W.Q."/>
            <person name="Lv M.Q."/>
            <person name="Zhang H.B."/>
            <person name="Liu Y."/>
            <person name="Hu-Tang G.R."/>
            <person name="Wang J.P."/>
            <person name="Wang J.H."/>
            <person name="Sun Y.H."/>
            <person name="Ni S.B."/>
            <person name="Chen W.B."/>
            <person name="Zhang X.C."/>
            <person name="Jiao Y.N."/>
            <person name="Eichler E.E."/>
            <person name="Li G.H."/>
            <person name="Liu X."/>
            <person name="Gao L.Z."/>
        </authorList>
    </citation>
    <scope>NUCLEOTIDE SEQUENCE [LARGE SCALE GENOMIC DNA]</scope>
    <source>
        <strain evidence="4">cv. GT1</strain>
        <tissue evidence="3">Leaf</tissue>
    </source>
</reference>
<sequence length="287" mass="32706">MNRKVLLSKELWLLGFQSWVLLSEPVKGLESLPYSQKATIIGHGGVTKYIIYNIPELAKRYKVYALDLLGFGWSEKAIIEYDAMYGGIKWAFHEVYINTSNVDSYLVESITRPAADPNAGEVYYRFSKSFRLLSIPGLLEKAVQRVLPLTGLTRTIGSMENNALRYGRASQPFSANSSKQRRSGYEPSDTETDWQESPLCDQNNSSIVGPPNPKMDLDLRRNISPMRHNGNFSSKFYDSCPKRDSMASPVRRRTPASHRTRREKKMVDLFHQLQFVEMLVPSQNLSI</sequence>
<comment type="caution">
    <text evidence="3">The sequence shown here is derived from an EMBL/GenBank/DDBJ whole genome shotgun (WGS) entry which is preliminary data.</text>
</comment>
<organism evidence="3 4">
    <name type="scientific">Hevea brasiliensis</name>
    <name type="common">Para rubber tree</name>
    <name type="synonym">Siphonia brasiliensis</name>
    <dbReference type="NCBI Taxonomy" id="3981"/>
    <lineage>
        <taxon>Eukaryota</taxon>
        <taxon>Viridiplantae</taxon>
        <taxon>Streptophyta</taxon>
        <taxon>Embryophyta</taxon>
        <taxon>Tracheophyta</taxon>
        <taxon>Spermatophyta</taxon>
        <taxon>Magnoliopsida</taxon>
        <taxon>eudicotyledons</taxon>
        <taxon>Gunneridae</taxon>
        <taxon>Pentapetalae</taxon>
        <taxon>rosids</taxon>
        <taxon>fabids</taxon>
        <taxon>Malpighiales</taxon>
        <taxon>Euphorbiaceae</taxon>
        <taxon>Crotonoideae</taxon>
        <taxon>Micrandreae</taxon>
        <taxon>Hevea</taxon>
    </lineage>
</organism>
<evidence type="ECO:0008006" key="5">
    <source>
        <dbReference type="Google" id="ProtNLM"/>
    </source>
</evidence>
<dbReference type="Gene3D" id="3.40.50.1820">
    <property type="entry name" value="alpha/beta hydrolase"/>
    <property type="match status" value="1"/>
</dbReference>
<dbReference type="PANTHER" id="PTHR46438">
    <property type="entry name" value="ALPHA/BETA-HYDROLASES SUPERFAMILY PROTEIN"/>
    <property type="match status" value="1"/>
</dbReference>
<dbReference type="Proteomes" id="UP000467840">
    <property type="component" value="Chromosome 2"/>
</dbReference>
<dbReference type="InterPro" id="IPR029058">
    <property type="entry name" value="AB_hydrolase_fold"/>
</dbReference>
<dbReference type="SUPFAM" id="SSF53474">
    <property type="entry name" value="alpha/beta-Hydrolases"/>
    <property type="match status" value="1"/>
</dbReference>
<dbReference type="PANTHER" id="PTHR46438:SF2">
    <property type="entry name" value="ALPHA_BETA-HYDROLASES SUPERFAMILY PROTEIN"/>
    <property type="match status" value="1"/>
</dbReference>
<keyword evidence="4" id="KW-1185">Reference proteome</keyword>
<evidence type="ECO:0000256" key="1">
    <source>
        <dbReference type="SAM" id="MobiDB-lite"/>
    </source>
</evidence>